<dbReference type="AlphaFoldDB" id="F5YAK6"/>
<feature type="domain" description="Glycosyltransferase 2-like" evidence="1">
    <location>
        <begin position="37"/>
        <end position="143"/>
    </location>
</feature>
<organism evidence="2 3">
    <name type="scientific">Leadbettera azotonutricia (strain ATCC BAA-888 / DSM 13862 / ZAS-9)</name>
    <name type="common">Treponema azotonutricium</name>
    <dbReference type="NCBI Taxonomy" id="545695"/>
    <lineage>
        <taxon>Bacteria</taxon>
        <taxon>Pseudomonadati</taxon>
        <taxon>Spirochaetota</taxon>
        <taxon>Spirochaetia</taxon>
        <taxon>Spirochaetales</taxon>
        <taxon>Breznakiellaceae</taxon>
        <taxon>Leadbettera</taxon>
    </lineage>
</organism>
<evidence type="ECO:0000313" key="2">
    <source>
        <dbReference type="EMBL" id="AEF81571.1"/>
    </source>
</evidence>
<dbReference type="KEGG" id="taz:TREAZ_3059"/>
<dbReference type="GO" id="GO:0016758">
    <property type="term" value="F:hexosyltransferase activity"/>
    <property type="evidence" value="ECO:0007669"/>
    <property type="project" value="UniProtKB-ARBA"/>
</dbReference>
<keyword evidence="2" id="KW-0808">Transferase</keyword>
<reference evidence="3" key="1">
    <citation type="submission" date="2009-12" db="EMBL/GenBank/DDBJ databases">
        <title>Complete sequence of Treponema azotonutricium strain ZAS-9.</title>
        <authorList>
            <person name="Tetu S.G."/>
            <person name="Matson E."/>
            <person name="Ren Q."/>
            <person name="Seshadri R."/>
            <person name="Elbourne L."/>
            <person name="Hassan K.A."/>
            <person name="Durkin A."/>
            <person name="Radune D."/>
            <person name="Mohamoud Y."/>
            <person name="Shay R."/>
            <person name="Jin S."/>
            <person name="Zhang X."/>
            <person name="Lucey K."/>
            <person name="Ballor N.R."/>
            <person name="Ottesen E."/>
            <person name="Rosenthal R."/>
            <person name="Allen A."/>
            <person name="Leadbetter J.R."/>
            <person name="Paulsen I.T."/>
        </authorList>
    </citation>
    <scope>NUCLEOTIDE SEQUENCE [LARGE SCALE GENOMIC DNA]</scope>
    <source>
        <strain evidence="3">ATCC BAA-888 / DSM 13862 / ZAS-9</strain>
    </source>
</reference>
<evidence type="ECO:0000313" key="3">
    <source>
        <dbReference type="Proteomes" id="UP000009222"/>
    </source>
</evidence>
<name>F5YAK6_LEAAZ</name>
<dbReference type="HOGENOM" id="CLU_063007_0_0_12"/>
<protein>
    <submittedName>
        <fullName evidence="2">Putative paratose transferase</fullName>
    </submittedName>
</protein>
<reference evidence="2 3" key="2">
    <citation type="journal article" date="2011" name="ISME J.">
        <title>RNA-seq reveals cooperative metabolic interactions between two termite-gut spirochete species in co-culture.</title>
        <authorList>
            <person name="Rosenthal A.Z."/>
            <person name="Matson E.G."/>
            <person name="Eldar A."/>
            <person name="Leadbetter J.R."/>
        </authorList>
    </citation>
    <scope>NUCLEOTIDE SEQUENCE [LARGE SCALE GENOMIC DNA]</scope>
    <source>
        <strain evidence="3">ATCC BAA-888 / DSM 13862 / ZAS-9</strain>
    </source>
</reference>
<dbReference type="PANTHER" id="PTHR22916">
    <property type="entry name" value="GLYCOSYLTRANSFERASE"/>
    <property type="match status" value="1"/>
</dbReference>
<accession>F5YAK6</accession>
<dbReference type="Proteomes" id="UP000009222">
    <property type="component" value="Chromosome"/>
</dbReference>
<gene>
    <name evidence="2" type="ordered locus">TREAZ_3059</name>
</gene>
<dbReference type="CDD" id="cd00761">
    <property type="entry name" value="Glyco_tranf_GTA_type"/>
    <property type="match status" value="1"/>
</dbReference>
<dbReference type="InterPro" id="IPR001173">
    <property type="entry name" value="Glyco_trans_2-like"/>
</dbReference>
<dbReference type="eggNOG" id="COG1216">
    <property type="taxonomic scope" value="Bacteria"/>
</dbReference>
<dbReference type="Pfam" id="PF00535">
    <property type="entry name" value="Glycos_transf_2"/>
    <property type="match status" value="1"/>
</dbReference>
<dbReference type="SUPFAM" id="SSF53448">
    <property type="entry name" value="Nucleotide-diphospho-sugar transferases"/>
    <property type="match status" value="1"/>
</dbReference>
<keyword evidence="3" id="KW-1185">Reference proteome</keyword>
<dbReference type="Gene3D" id="3.90.550.10">
    <property type="entry name" value="Spore Coat Polysaccharide Biosynthesis Protein SpsA, Chain A"/>
    <property type="match status" value="1"/>
</dbReference>
<proteinExistence type="predicted"/>
<dbReference type="InterPro" id="IPR029044">
    <property type="entry name" value="Nucleotide-diphossugar_trans"/>
</dbReference>
<dbReference type="STRING" id="545695.TREAZ_3059"/>
<sequence>MELIDFSKNKDSISKQMDIESILLYGNPDNILDAEITICIPTYKRPNLLRDAIESAVNQNTNIGYQIIVVDNDSDFNNTEVAEIVQSFNDSKIIYYKNKENLQLFGNLNRCAVLARTKYFAFLHDDDLLLEDYLEHVATIITKVKKKIKCLLISCTDNIYLSSLDKESKNIKFYIKKVYARVKSIKKLVKIPFSANIFYELGTPTCGILFERNAFIESGGFNADYFPSADGAFFLYFSRNYNTYKYKKILSIYRFMVNESERPETKEKIRLLREFFIQSIKEINVLYRVIISIFQADINSVIMKRFYNRDCRKSLLYKITFRVYDIYLGTINKM</sequence>
<dbReference type="InParanoid" id="F5YAK6"/>
<dbReference type="EMBL" id="CP001841">
    <property type="protein sequence ID" value="AEF81571.1"/>
    <property type="molecule type" value="Genomic_DNA"/>
</dbReference>
<evidence type="ECO:0000259" key="1">
    <source>
        <dbReference type="Pfam" id="PF00535"/>
    </source>
</evidence>